<dbReference type="InterPro" id="IPR051933">
    <property type="entry name" value="Resuscitation_pf_RpfB"/>
</dbReference>
<protein>
    <recommendedName>
        <fullName evidence="4">G5 domain-containing protein</fullName>
    </recommendedName>
</protein>
<evidence type="ECO:0000259" key="4">
    <source>
        <dbReference type="PROSITE" id="PS51109"/>
    </source>
</evidence>
<dbReference type="PANTHER" id="PTHR39160:SF4">
    <property type="entry name" value="RESUSCITATION-PROMOTING FACTOR RPFB"/>
    <property type="match status" value="1"/>
</dbReference>
<accession>A0ABQ4L5L3</accession>
<keyword evidence="1" id="KW-0732">Signal</keyword>
<evidence type="ECO:0000256" key="3">
    <source>
        <dbReference type="SAM" id="Phobius"/>
    </source>
</evidence>
<feature type="region of interest" description="Disordered" evidence="2">
    <location>
        <begin position="286"/>
        <end position="319"/>
    </location>
</feature>
<organism evidence="5 6">
    <name type="scientific">Siminovitchia terrae</name>
    <name type="common">Bacillus terrae</name>
    <dbReference type="NCBI Taxonomy" id="1914933"/>
    <lineage>
        <taxon>Bacteria</taxon>
        <taxon>Bacillati</taxon>
        <taxon>Bacillota</taxon>
        <taxon>Bacilli</taxon>
        <taxon>Bacillales</taxon>
        <taxon>Bacillaceae</taxon>
        <taxon>Siminovitchia</taxon>
    </lineage>
</organism>
<comment type="caution">
    <text evidence="5">The sequence shown here is derived from an EMBL/GenBank/DDBJ whole genome shotgun (WGS) entry which is preliminary data.</text>
</comment>
<feature type="domain" description="G5" evidence="4">
    <location>
        <begin position="202"/>
        <end position="282"/>
    </location>
</feature>
<dbReference type="PANTHER" id="PTHR39160">
    <property type="entry name" value="CELL WALL-BINDING PROTEIN YOCH"/>
    <property type="match status" value="1"/>
</dbReference>
<dbReference type="EMBL" id="BORJ01000021">
    <property type="protein sequence ID" value="GIN99191.1"/>
    <property type="molecule type" value="Genomic_DNA"/>
</dbReference>
<dbReference type="Pfam" id="PF06725">
    <property type="entry name" value="3D"/>
    <property type="match status" value="1"/>
</dbReference>
<dbReference type="InterPro" id="IPR007137">
    <property type="entry name" value="DUF348"/>
</dbReference>
<keyword evidence="3" id="KW-0472">Membrane</keyword>
<proteinExistence type="predicted"/>
<dbReference type="InterPro" id="IPR010611">
    <property type="entry name" value="3D_dom"/>
</dbReference>
<dbReference type="SUPFAM" id="SSF50685">
    <property type="entry name" value="Barwin-like endoglucanases"/>
    <property type="match status" value="1"/>
</dbReference>
<keyword evidence="6" id="KW-1185">Reference proteome</keyword>
<dbReference type="Proteomes" id="UP000680670">
    <property type="component" value="Unassembled WGS sequence"/>
</dbReference>
<dbReference type="Gene3D" id="2.20.230.10">
    <property type="entry name" value="Resuscitation-promoting factor rpfb"/>
    <property type="match status" value="1"/>
</dbReference>
<gene>
    <name evidence="5" type="primary">yabE</name>
    <name evidence="5" type="ORF">J6TS1_50610</name>
</gene>
<dbReference type="CDD" id="cd22786">
    <property type="entry name" value="DPBB_YuiC-like"/>
    <property type="match status" value="1"/>
</dbReference>
<dbReference type="SMART" id="SM01208">
    <property type="entry name" value="G5"/>
    <property type="match status" value="1"/>
</dbReference>
<dbReference type="Pfam" id="PF03990">
    <property type="entry name" value="DUF348"/>
    <property type="match status" value="3"/>
</dbReference>
<name>A0ABQ4L5L3_SIMTE</name>
<dbReference type="InterPro" id="IPR011098">
    <property type="entry name" value="G5_dom"/>
</dbReference>
<evidence type="ECO:0000313" key="5">
    <source>
        <dbReference type="EMBL" id="GIN99191.1"/>
    </source>
</evidence>
<dbReference type="Pfam" id="PF07501">
    <property type="entry name" value="G5"/>
    <property type="match status" value="1"/>
</dbReference>
<evidence type="ECO:0000256" key="1">
    <source>
        <dbReference type="ARBA" id="ARBA00022729"/>
    </source>
</evidence>
<feature type="transmembrane region" description="Helical" evidence="3">
    <location>
        <begin position="12"/>
        <end position="30"/>
    </location>
</feature>
<evidence type="ECO:0000313" key="6">
    <source>
        <dbReference type="Proteomes" id="UP000680670"/>
    </source>
</evidence>
<evidence type="ECO:0000256" key="2">
    <source>
        <dbReference type="SAM" id="MobiDB-lite"/>
    </source>
</evidence>
<dbReference type="InterPro" id="IPR036908">
    <property type="entry name" value="RlpA-like_sf"/>
</dbReference>
<reference evidence="5 6" key="1">
    <citation type="submission" date="2021-03" db="EMBL/GenBank/DDBJ databases">
        <title>Antimicrobial resistance genes in bacteria isolated from Japanese honey, and their potential for conferring macrolide and lincosamide resistance in the American foulbrood pathogen Paenibacillus larvae.</title>
        <authorList>
            <person name="Okamoto M."/>
            <person name="Kumagai M."/>
            <person name="Kanamori H."/>
            <person name="Takamatsu D."/>
        </authorList>
    </citation>
    <scope>NUCLEOTIDE SEQUENCE [LARGE SCALE GENOMIC DNA]</scope>
    <source>
        <strain evidence="5 6">J6TS1</strain>
    </source>
</reference>
<keyword evidence="3" id="KW-1133">Transmembrane helix</keyword>
<sequence>MSTELKNRRKLGLVMASFLVFTATLMILIIEGTKKTVAVTLDGEQIVVKTHAGTVGEMLEELDVDVKNTDYLSHAPNSVVQDNQSLIWEPAKPVTLTVGDDSEKVLTTAKTVQQLLNEEDIKLGEHDKINISPAKNIIPDMTIEIEKAFQVVLHNGKNEEKLWTTSTTVADFLQQQDVELGELDRVEPGLDEIVSPDKSIDIIRVEKVTDVVEERIDYDVVTKEDGSLEKGTEKVIQEGQEGLVKKEFELIKENEKEVKRTLVSKEKMKESKDKIVAVGTKVTAAPAAEEKASSADSQDSKASQAAKAAKASNSAPESEGKEIYMNATAYTADCNGCSGVTSTGINLRSNPDAKVIAVDPSVIPLGSKVWVEGYGYAVAGDTGGAIKGNRIDVHVQSEGQASSFGRKNVKVRIID</sequence>
<dbReference type="PROSITE" id="PS51109">
    <property type="entry name" value="G5"/>
    <property type="match status" value="1"/>
</dbReference>
<dbReference type="RefSeq" id="WP_213021654.1">
    <property type="nucleotide sequence ID" value="NZ_BORJ01000021.1"/>
</dbReference>
<keyword evidence="3" id="KW-0812">Transmembrane</keyword>
<feature type="compositionally biased region" description="Low complexity" evidence="2">
    <location>
        <begin position="294"/>
        <end position="317"/>
    </location>
</feature>